<evidence type="ECO:0000256" key="9">
    <source>
        <dbReference type="ARBA" id="ARBA00022729"/>
    </source>
</evidence>
<dbReference type="AlphaFoldDB" id="A0A5B0NN79"/>
<dbReference type="GO" id="GO:0030659">
    <property type="term" value="C:cytoplasmic vesicle membrane"/>
    <property type="evidence" value="ECO:0007669"/>
    <property type="project" value="UniProtKB-SubCell"/>
</dbReference>
<dbReference type="PROSITE" id="PS51914">
    <property type="entry name" value="MRH"/>
    <property type="match status" value="1"/>
</dbReference>
<keyword evidence="13" id="KW-0333">Golgi apparatus</keyword>
<keyword evidence="22" id="KW-1185">Reference proteome</keyword>
<dbReference type="SUPFAM" id="SSF50911">
    <property type="entry name" value="Mannose 6-phosphate receptor domain"/>
    <property type="match status" value="1"/>
</dbReference>
<comment type="caution">
    <text evidence="21">The sequence shown here is derived from an EMBL/GenBank/DDBJ whole genome shotgun (WGS) entry which is preliminary data.</text>
</comment>
<dbReference type="InterPro" id="IPR018939">
    <property type="entry name" value="Autophagy-rel_prot_27"/>
</dbReference>
<organism evidence="21 22">
    <name type="scientific">Puccinia graminis f. sp. tritici</name>
    <dbReference type="NCBI Taxonomy" id="56615"/>
    <lineage>
        <taxon>Eukaryota</taxon>
        <taxon>Fungi</taxon>
        <taxon>Dikarya</taxon>
        <taxon>Basidiomycota</taxon>
        <taxon>Pucciniomycotina</taxon>
        <taxon>Pucciniomycetes</taxon>
        <taxon>Pucciniales</taxon>
        <taxon>Pucciniaceae</taxon>
        <taxon>Puccinia</taxon>
    </lineage>
</organism>
<keyword evidence="17" id="KW-0968">Cytoplasmic vesicle</keyword>
<keyword evidence="8 18" id="KW-0812">Transmembrane</keyword>
<keyword evidence="10" id="KW-0653">Protein transport</keyword>
<accession>A0A5B0NN79</accession>
<evidence type="ECO:0000256" key="15">
    <source>
        <dbReference type="ARBA" id="ARBA00023136"/>
    </source>
</evidence>
<evidence type="ECO:0000256" key="11">
    <source>
        <dbReference type="ARBA" id="ARBA00022989"/>
    </source>
</evidence>
<dbReference type="GO" id="GO:0034045">
    <property type="term" value="C:phagophore assembly site membrane"/>
    <property type="evidence" value="ECO:0007669"/>
    <property type="project" value="UniProtKB-SubCell"/>
</dbReference>
<evidence type="ECO:0000256" key="18">
    <source>
        <dbReference type="SAM" id="Phobius"/>
    </source>
</evidence>
<feature type="domain" description="MRH" evidence="20">
    <location>
        <begin position="32"/>
        <end position="201"/>
    </location>
</feature>
<evidence type="ECO:0000256" key="5">
    <source>
        <dbReference type="ARBA" id="ARBA00005363"/>
    </source>
</evidence>
<gene>
    <name evidence="21" type="ORF">PGT21_015677</name>
</gene>
<dbReference type="EMBL" id="VSWC01000093">
    <property type="protein sequence ID" value="KAA1089368.1"/>
    <property type="molecule type" value="Genomic_DNA"/>
</dbReference>
<dbReference type="GO" id="GO:0031966">
    <property type="term" value="C:mitochondrial membrane"/>
    <property type="evidence" value="ECO:0007669"/>
    <property type="project" value="UniProtKB-SubCell"/>
</dbReference>
<evidence type="ECO:0000313" key="22">
    <source>
        <dbReference type="Proteomes" id="UP000324748"/>
    </source>
</evidence>
<dbReference type="PANTHER" id="PTHR15071:SF13">
    <property type="entry name" value="AUTOPHAGY-RELATED PROTEIN 27"/>
    <property type="match status" value="1"/>
</dbReference>
<evidence type="ECO:0000256" key="6">
    <source>
        <dbReference type="ARBA" id="ARBA00013776"/>
    </source>
</evidence>
<evidence type="ECO:0000256" key="3">
    <source>
        <dbReference type="ARBA" id="ARBA00004472"/>
    </source>
</evidence>
<feature type="transmembrane region" description="Helical" evidence="18">
    <location>
        <begin position="223"/>
        <end position="241"/>
    </location>
</feature>
<dbReference type="GO" id="GO:0015031">
    <property type="term" value="P:protein transport"/>
    <property type="evidence" value="ECO:0007669"/>
    <property type="project" value="UniProtKB-KW"/>
</dbReference>
<keyword evidence="14" id="KW-0496">Mitochondrion</keyword>
<evidence type="ECO:0000256" key="16">
    <source>
        <dbReference type="ARBA" id="ARBA00023157"/>
    </source>
</evidence>
<evidence type="ECO:0000256" key="4">
    <source>
        <dbReference type="ARBA" id="ARBA00004614"/>
    </source>
</evidence>
<keyword evidence="9 19" id="KW-0732">Signal</keyword>
<evidence type="ECO:0000256" key="13">
    <source>
        <dbReference type="ARBA" id="ARBA00023034"/>
    </source>
</evidence>
<dbReference type="GO" id="GO:0006914">
    <property type="term" value="P:autophagy"/>
    <property type="evidence" value="ECO:0007669"/>
    <property type="project" value="UniProtKB-KW"/>
</dbReference>
<evidence type="ECO:0000313" key="21">
    <source>
        <dbReference type="EMBL" id="KAA1089368.1"/>
    </source>
</evidence>
<dbReference type="GO" id="GO:0000139">
    <property type="term" value="C:Golgi membrane"/>
    <property type="evidence" value="ECO:0007669"/>
    <property type="project" value="UniProtKB-SubCell"/>
</dbReference>
<evidence type="ECO:0000256" key="17">
    <source>
        <dbReference type="ARBA" id="ARBA00023329"/>
    </source>
</evidence>
<feature type="chain" id="PRO_5023096754" description="Autophagy-related protein 27" evidence="19">
    <location>
        <begin position="23"/>
        <end position="291"/>
    </location>
</feature>
<dbReference type="InterPro" id="IPR009011">
    <property type="entry name" value="Man6P_isomerase_rcpt-bd_dom_sf"/>
</dbReference>
<evidence type="ECO:0000256" key="19">
    <source>
        <dbReference type="SAM" id="SignalP"/>
    </source>
</evidence>
<keyword evidence="11 18" id="KW-1133">Transmembrane helix</keyword>
<reference evidence="21 22" key="1">
    <citation type="submission" date="2019-05" db="EMBL/GenBank/DDBJ databases">
        <title>Emergence of the Ug99 lineage of the wheat stem rust pathogen through somatic hybridization.</title>
        <authorList>
            <person name="Li F."/>
            <person name="Upadhyaya N.M."/>
            <person name="Sperschneider J."/>
            <person name="Matny O."/>
            <person name="Nguyen-Phuc H."/>
            <person name="Mago R."/>
            <person name="Raley C."/>
            <person name="Miller M.E."/>
            <person name="Silverstein K.A.T."/>
            <person name="Henningsen E."/>
            <person name="Hirsch C.D."/>
            <person name="Visser B."/>
            <person name="Pretorius Z.A."/>
            <person name="Steffenson B.J."/>
            <person name="Schwessinger B."/>
            <person name="Dodds P.N."/>
            <person name="Figueroa M."/>
        </authorList>
    </citation>
    <scope>NUCLEOTIDE SEQUENCE [LARGE SCALE GENOMIC DNA]</scope>
    <source>
        <strain evidence="21">21-0</strain>
    </source>
</reference>
<evidence type="ECO:0000256" key="7">
    <source>
        <dbReference type="ARBA" id="ARBA00022448"/>
    </source>
</evidence>
<evidence type="ECO:0000256" key="14">
    <source>
        <dbReference type="ARBA" id="ARBA00023128"/>
    </source>
</evidence>
<comment type="subcellular location">
    <subcellularLocation>
        <location evidence="2">Cytoplasmic vesicle membrane</location>
        <topology evidence="2">Single-pass type I membrane protein</topology>
    </subcellularLocation>
    <subcellularLocation>
        <location evidence="4">Golgi apparatus membrane</location>
        <topology evidence="4">Single-pass type I membrane protein</topology>
    </subcellularLocation>
    <subcellularLocation>
        <location evidence="1">Mitochondrion membrane</location>
        <topology evidence="1">Single-pass membrane protein</topology>
    </subcellularLocation>
    <subcellularLocation>
        <location evidence="3">Preautophagosomal structure membrane</location>
        <topology evidence="3">Single-pass type I membrane protein</topology>
    </subcellularLocation>
</comment>
<feature type="signal peptide" evidence="19">
    <location>
        <begin position="1"/>
        <end position="22"/>
    </location>
</feature>
<keyword evidence="15 18" id="KW-0472">Membrane</keyword>
<evidence type="ECO:0000256" key="1">
    <source>
        <dbReference type="ARBA" id="ARBA00004304"/>
    </source>
</evidence>
<keyword evidence="12" id="KW-0072">Autophagy</keyword>
<evidence type="ECO:0000256" key="8">
    <source>
        <dbReference type="ARBA" id="ARBA00022692"/>
    </source>
</evidence>
<dbReference type="Pfam" id="PF09451">
    <property type="entry name" value="ATG27"/>
    <property type="match status" value="1"/>
</dbReference>
<dbReference type="OrthoDB" id="29460at2759"/>
<comment type="similarity">
    <text evidence="5">Belongs to the ATG27 family.</text>
</comment>
<dbReference type="Proteomes" id="UP000324748">
    <property type="component" value="Unassembled WGS sequence"/>
</dbReference>
<evidence type="ECO:0000256" key="10">
    <source>
        <dbReference type="ARBA" id="ARBA00022927"/>
    </source>
</evidence>
<evidence type="ECO:0000256" key="2">
    <source>
        <dbReference type="ARBA" id="ARBA00004358"/>
    </source>
</evidence>
<dbReference type="PANTHER" id="PTHR15071">
    <property type="entry name" value="MANNOSE-6-PHOSPHATE RECEPTOR FAMILY MEMBER"/>
    <property type="match status" value="1"/>
</dbReference>
<name>A0A5B0NN79_PUCGR</name>
<sequence>MLVLIIKLLFFFDTLVIPGTQAADSDVPNHLVDCKFTTPDGSTTYDFNNLIDTASWPLNITTTRPTPPSTTTETLLISLCKKLPPPDDPSQSCPDGTLVCLLIYNQIGTDRRLEKIIPVGMGDQSSPTIQVNTTGNHKESLQLKIEGSKYNNIQQSAFLNLICSDEDRKASRPSTKPTTTIYDPIQGLLNITWPTPVACASSSPTHKDSPSVHNESSNPFRNFVVFVFLLFFAYLILGMWLNYNRYGLTGLDGLPHKTFWEELPRKFLDLVRSSSLFSSRRPSARADYTPL</sequence>
<dbReference type="InterPro" id="IPR044865">
    <property type="entry name" value="MRH_dom"/>
</dbReference>
<evidence type="ECO:0000259" key="20">
    <source>
        <dbReference type="PROSITE" id="PS51914"/>
    </source>
</evidence>
<keyword evidence="16" id="KW-1015">Disulfide bond</keyword>
<dbReference type="Gene3D" id="2.70.130.10">
    <property type="entry name" value="Mannose-6-phosphate receptor binding domain"/>
    <property type="match status" value="1"/>
</dbReference>
<protein>
    <recommendedName>
        <fullName evidence="6">Autophagy-related protein 27</fullName>
    </recommendedName>
</protein>
<keyword evidence="7" id="KW-0813">Transport</keyword>
<proteinExistence type="inferred from homology"/>
<evidence type="ECO:0000256" key="12">
    <source>
        <dbReference type="ARBA" id="ARBA00023006"/>
    </source>
</evidence>